<keyword evidence="2" id="KW-1185">Reference proteome</keyword>
<dbReference type="AlphaFoldDB" id="A0A449AH04"/>
<evidence type="ECO:0000313" key="1">
    <source>
        <dbReference type="EMBL" id="VEU64242.1"/>
    </source>
</evidence>
<gene>
    <name evidence="1" type="ORF">NCTC10118_00764</name>
</gene>
<evidence type="ECO:0000313" key="2">
    <source>
        <dbReference type="Proteomes" id="UP000289952"/>
    </source>
</evidence>
<protein>
    <submittedName>
        <fullName evidence="1">Uncharacterized protein</fullName>
    </submittedName>
</protein>
<proteinExistence type="predicted"/>
<sequence length="226" mass="26942">MQTIFHEYMHHWSMTYAETWLIEGNKLNVTDQEAKGINQMKTTELYYNPAANFGHQGHSHGQRQFWNSYFVSNFYNLLSYDVPQKGYLSDEVLDKLNIKNKENLLYNNLSINDMWRLANELNTPEHLKNKSQSQTLSVSPSGVYTTSINRLKYTFSMTELVPREYTKYAYESYFSINDLNKSEQRHDARQSTVNWFGLRYYTQNQNNQWMVFFYPVIIPKIDHIHI</sequence>
<reference evidence="1 2" key="1">
    <citation type="submission" date="2019-01" db="EMBL/GenBank/DDBJ databases">
        <authorList>
            <consortium name="Pathogen Informatics"/>
        </authorList>
    </citation>
    <scope>NUCLEOTIDE SEQUENCE [LARGE SCALE GENOMIC DNA]</scope>
    <source>
        <strain evidence="1 2">NCTC10118</strain>
        <plasmid evidence="2">2</plasmid>
    </source>
</reference>
<keyword evidence="1" id="KW-0614">Plasmid</keyword>
<dbReference type="EMBL" id="LR214973">
    <property type="protein sequence ID" value="VEU64242.1"/>
    <property type="molecule type" value="Genomic_DNA"/>
</dbReference>
<geneLocation type="plasmid" evidence="1 2">
    <name>2</name>
</geneLocation>
<accession>A0A449AH04</accession>
<name>A0A449AH04_9BACT</name>
<organism evidence="1 2">
    <name type="scientific">Mycoplasmopsis bovirhinis</name>
    <dbReference type="NCBI Taxonomy" id="29553"/>
    <lineage>
        <taxon>Bacteria</taxon>
        <taxon>Bacillati</taxon>
        <taxon>Mycoplasmatota</taxon>
        <taxon>Mycoplasmoidales</taxon>
        <taxon>Metamycoplasmataceae</taxon>
        <taxon>Mycoplasmopsis</taxon>
    </lineage>
</organism>
<dbReference type="Proteomes" id="UP000289952">
    <property type="component" value="Plasmid 2"/>
</dbReference>